<name>A0AAW6F0H3_PARDI</name>
<evidence type="ECO:0000256" key="7">
    <source>
        <dbReference type="ARBA" id="ARBA00023016"/>
    </source>
</evidence>
<accession>A0AAW6F0H3</accession>
<keyword evidence="2" id="KW-1277">Toxin-antitoxin system</keyword>
<keyword evidence="6" id="KW-0694">RNA-binding</keyword>
<comment type="caution">
    <text evidence="8">The sequence shown here is derived from an EMBL/GenBank/DDBJ whole genome shotgun (WGS) entry which is preliminary data.</text>
</comment>
<evidence type="ECO:0000313" key="9">
    <source>
        <dbReference type="Proteomes" id="UP001211522"/>
    </source>
</evidence>
<organism evidence="8 9">
    <name type="scientific">Parabacteroides distasonis</name>
    <dbReference type="NCBI Taxonomy" id="823"/>
    <lineage>
        <taxon>Bacteria</taxon>
        <taxon>Pseudomonadati</taxon>
        <taxon>Bacteroidota</taxon>
        <taxon>Bacteroidia</taxon>
        <taxon>Bacteroidales</taxon>
        <taxon>Tannerellaceae</taxon>
        <taxon>Parabacteroides</taxon>
    </lineage>
</organism>
<evidence type="ECO:0000256" key="1">
    <source>
        <dbReference type="ARBA" id="ARBA00006620"/>
    </source>
</evidence>
<sequence length="61" mass="7138">MKYSEFYKLIESAGWTIKKGKGHYKYVHPDFDYFIPVGRHKTQEVPKGTLDSMMKKAGLKK</sequence>
<dbReference type="InterPro" id="IPR012933">
    <property type="entry name" value="HicA_mRNA_interferase"/>
</dbReference>
<dbReference type="Pfam" id="PF07927">
    <property type="entry name" value="HicA_toxin"/>
    <property type="match status" value="1"/>
</dbReference>
<dbReference type="RefSeq" id="WP_195605581.1">
    <property type="nucleotide sequence ID" value="NZ_CP157380.1"/>
</dbReference>
<evidence type="ECO:0000256" key="5">
    <source>
        <dbReference type="ARBA" id="ARBA00022801"/>
    </source>
</evidence>
<gene>
    <name evidence="8" type="ORF">PN612_00340</name>
</gene>
<proteinExistence type="inferred from homology"/>
<keyword evidence="4" id="KW-0255">Endonuclease</keyword>
<protein>
    <submittedName>
        <fullName evidence="8">Type II toxin-antitoxin system HicA family toxin</fullName>
    </submittedName>
</protein>
<dbReference type="Proteomes" id="UP001211522">
    <property type="component" value="Unassembled WGS sequence"/>
</dbReference>
<comment type="similarity">
    <text evidence="1">Belongs to the HicA mRNA interferase family.</text>
</comment>
<dbReference type="GO" id="GO:0004519">
    <property type="term" value="F:endonuclease activity"/>
    <property type="evidence" value="ECO:0007669"/>
    <property type="project" value="UniProtKB-KW"/>
</dbReference>
<evidence type="ECO:0000256" key="6">
    <source>
        <dbReference type="ARBA" id="ARBA00022884"/>
    </source>
</evidence>
<evidence type="ECO:0000256" key="3">
    <source>
        <dbReference type="ARBA" id="ARBA00022722"/>
    </source>
</evidence>
<dbReference type="GO" id="GO:0016787">
    <property type="term" value="F:hydrolase activity"/>
    <property type="evidence" value="ECO:0007669"/>
    <property type="project" value="UniProtKB-KW"/>
</dbReference>
<keyword evidence="5" id="KW-0378">Hydrolase</keyword>
<reference evidence="8" key="1">
    <citation type="submission" date="2023-01" db="EMBL/GenBank/DDBJ databases">
        <title>Human gut microbiome strain richness.</title>
        <authorList>
            <person name="Chen-Liaw A."/>
        </authorList>
    </citation>
    <scope>NUCLEOTIDE SEQUENCE</scope>
    <source>
        <strain evidence="8">D35st1_E5_D35t1_190705</strain>
    </source>
</reference>
<evidence type="ECO:0000256" key="2">
    <source>
        <dbReference type="ARBA" id="ARBA00022649"/>
    </source>
</evidence>
<dbReference type="EMBL" id="JAQMPX010000003">
    <property type="protein sequence ID" value="MDB9136952.1"/>
    <property type="molecule type" value="Genomic_DNA"/>
</dbReference>
<evidence type="ECO:0000256" key="4">
    <source>
        <dbReference type="ARBA" id="ARBA00022759"/>
    </source>
</evidence>
<dbReference type="Gene3D" id="3.30.920.30">
    <property type="entry name" value="Hypothetical protein"/>
    <property type="match status" value="1"/>
</dbReference>
<dbReference type="AlphaFoldDB" id="A0AAW6F0H3"/>
<keyword evidence="7" id="KW-0346">Stress response</keyword>
<keyword evidence="3" id="KW-0540">Nuclease</keyword>
<dbReference type="SUPFAM" id="SSF54786">
    <property type="entry name" value="YcfA/nrd intein domain"/>
    <property type="match status" value="1"/>
</dbReference>
<dbReference type="InterPro" id="IPR038570">
    <property type="entry name" value="HicA_sf"/>
</dbReference>
<evidence type="ECO:0000313" key="8">
    <source>
        <dbReference type="EMBL" id="MDB9136952.1"/>
    </source>
</evidence>
<dbReference type="GO" id="GO:0003729">
    <property type="term" value="F:mRNA binding"/>
    <property type="evidence" value="ECO:0007669"/>
    <property type="project" value="InterPro"/>
</dbReference>